<keyword evidence="3" id="KW-1185">Reference proteome</keyword>
<evidence type="ECO:0000313" key="2">
    <source>
        <dbReference type="EMBL" id="KAK4774865.1"/>
    </source>
</evidence>
<dbReference type="SMART" id="SM00726">
    <property type="entry name" value="UIM"/>
    <property type="match status" value="2"/>
</dbReference>
<proteinExistence type="predicted"/>
<evidence type="ECO:0000313" key="3">
    <source>
        <dbReference type="Proteomes" id="UP001346149"/>
    </source>
</evidence>
<dbReference type="PANTHER" id="PTHR24209:SF25">
    <property type="entry name" value="PROTEIN DA1-RELATED 1"/>
    <property type="match status" value="1"/>
</dbReference>
<feature type="compositionally biased region" description="Polar residues" evidence="1">
    <location>
        <begin position="64"/>
        <end position="88"/>
    </location>
</feature>
<feature type="region of interest" description="Disordered" evidence="1">
    <location>
        <begin position="58"/>
        <end position="88"/>
    </location>
</feature>
<dbReference type="EMBL" id="JAXQNO010000019">
    <property type="protein sequence ID" value="KAK4774865.1"/>
    <property type="molecule type" value="Genomic_DNA"/>
</dbReference>
<dbReference type="Proteomes" id="UP001346149">
    <property type="component" value="Unassembled WGS sequence"/>
</dbReference>
<protein>
    <submittedName>
        <fullName evidence="2">Uncharacterized protein</fullName>
    </submittedName>
</protein>
<reference evidence="2 3" key="1">
    <citation type="journal article" date="2023" name="Hortic Res">
        <title>Pangenome of water caltrop reveals structural variations and asymmetric subgenome divergence after allopolyploidization.</title>
        <authorList>
            <person name="Zhang X."/>
            <person name="Chen Y."/>
            <person name="Wang L."/>
            <person name="Yuan Y."/>
            <person name="Fang M."/>
            <person name="Shi L."/>
            <person name="Lu R."/>
            <person name="Comes H.P."/>
            <person name="Ma Y."/>
            <person name="Chen Y."/>
            <person name="Huang G."/>
            <person name="Zhou Y."/>
            <person name="Zheng Z."/>
            <person name="Qiu Y."/>
        </authorList>
    </citation>
    <scope>NUCLEOTIDE SEQUENCE [LARGE SCALE GENOMIC DNA]</scope>
    <source>
        <strain evidence="2">F231</strain>
    </source>
</reference>
<gene>
    <name evidence="2" type="ORF">SAY86_009800</name>
</gene>
<dbReference type="GO" id="GO:0043130">
    <property type="term" value="F:ubiquitin binding"/>
    <property type="evidence" value="ECO:0007669"/>
    <property type="project" value="TreeGrafter"/>
</dbReference>
<dbReference type="PROSITE" id="PS50330">
    <property type="entry name" value="UIM"/>
    <property type="match status" value="1"/>
</dbReference>
<dbReference type="PANTHER" id="PTHR24209">
    <property type="entry name" value="PROTEIN DA1-RELATED 2"/>
    <property type="match status" value="1"/>
</dbReference>
<dbReference type="InterPro" id="IPR003903">
    <property type="entry name" value="UIM_dom"/>
</dbReference>
<sequence>MDWAEWILEEPMDQMTADETEDLDYIIALSLAEEGTKLLSSRVKLEEEDEQLAKAIRVSRKSQSHPQCSRANALRTTHLPSTSKDNSASIWKEEPIKKTRGAIWHPDGNGDDHPFHKSCHKEHDDRKCHVCKNFLPRTANGVHLRTNHFWMQKYCPSHEHDGTPICSSCMRLEPRDMPYKVLDAGRRLCSQCLKSAVIYCDTFESLQSNVHEFFRGLDMEVDRQIPIHLVQRTTLNETMEVEKNFQNPRLLERGGSCPHRRSSPDEVVTLVFLILRPPRRRKSSDLFLSTNIILRQEGSAYRKVKA</sequence>
<dbReference type="InterPro" id="IPR045218">
    <property type="entry name" value="DA1-like"/>
</dbReference>
<accession>A0AAN7L4J6</accession>
<comment type="caution">
    <text evidence="2">The sequence shown here is derived from an EMBL/GenBank/DDBJ whole genome shotgun (WGS) entry which is preliminary data.</text>
</comment>
<dbReference type="AlphaFoldDB" id="A0AAN7L4J6"/>
<name>A0AAN7L4J6_TRANT</name>
<organism evidence="2 3">
    <name type="scientific">Trapa natans</name>
    <name type="common">Water chestnut</name>
    <dbReference type="NCBI Taxonomy" id="22666"/>
    <lineage>
        <taxon>Eukaryota</taxon>
        <taxon>Viridiplantae</taxon>
        <taxon>Streptophyta</taxon>
        <taxon>Embryophyta</taxon>
        <taxon>Tracheophyta</taxon>
        <taxon>Spermatophyta</taxon>
        <taxon>Magnoliopsida</taxon>
        <taxon>eudicotyledons</taxon>
        <taxon>Gunneridae</taxon>
        <taxon>Pentapetalae</taxon>
        <taxon>rosids</taxon>
        <taxon>malvids</taxon>
        <taxon>Myrtales</taxon>
        <taxon>Lythraceae</taxon>
        <taxon>Trapa</taxon>
    </lineage>
</organism>
<evidence type="ECO:0000256" key="1">
    <source>
        <dbReference type="SAM" id="MobiDB-lite"/>
    </source>
</evidence>